<protein>
    <submittedName>
        <fullName evidence="1">Uncharacterized protein</fullName>
    </submittedName>
</protein>
<dbReference type="AlphaFoldDB" id="A0AAV1ZB51"/>
<comment type="caution">
    <text evidence="1">The sequence shown here is derived from an EMBL/GenBank/DDBJ whole genome shotgun (WGS) entry which is preliminary data.</text>
</comment>
<reference evidence="1 2" key="1">
    <citation type="submission" date="2024-04" db="EMBL/GenBank/DDBJ databases">
        <authorList>
            <person name="Rising A."/>
            <person name="Reimegard J."/>
            <person name="Sonavane S."/>
            <person name="Akerstrom W."/>
            <person name="Nylinder S."/>
            <person name="Hedman E."/>
            <person name="Kallberg Y."/>
        </authorList>
    </citation>
    <scope>NUCLEOTIDE SEQUENCE [LARGE SCALE GENOMIC DNA]</scope>
</reference>
<keyword evidence="2" id="KW-1185">Reference proteome</keyword>
<dbReference type="Proteomes" id="UP001497382">
    <property type="component" value="Unassembled WGS sequence"/>
</dbReference>
<gene>
    <name evidence="1" type="ORF">LARSCL_LOCUS4055</name>
</gene>
<sequence>MYQTEAVCRNLVLITVVYCKLFHSYRKLSMPMLRKQVTLNCFFCDCDHYKDSGNRWVNSKSLTSFKFWGPVLNVDKRLGDDPNG</sequence>
<name>A0AAV1ZB51_9ARAC</name>
<organism evidence="1 2">
    <name type="scientific">Larinioides sclopetarius</name>
    <dbReference type="NCBI Taxonomy" id="280406"/>
    <lineage>
        <taxon>Eukaryota</taxon>
        <taxon>Metazoa</taxon>
        <taxon>Ecdysozoa</taxon>
        <taxon>Arthropoda</taxon>
        <taxon>Chelicerata</taxon>
        <taxon>Arachnida</taxon>
        <taxon>Araneae</taxon>
        <taxon>Araneomorphae</taxon>
        <taxon>Entelegynae</taxon>
        <taxon>Araneoidea</taxon>
        <taxon>Araneidae</taxon>
        <taxon>Larinioides</taxon>
    </lineage>
</organism>
<proteinExistence type="predicted"/>
<evidence type="ECO:0000313" key="2">
    <source>
        <dbReference type="Proteomes" id="UP001497382"/>
    </source>
</evidence>
<dbReference type="EMBL" id="CAXIEN010000032">
    <property type="protein sequence ID" value="CAL1268213.1"/>
    <property type="molecule type" value="Genomic_DNA"/>
</dbReference>
<accession>A0AAV1ZB51</accession>
<evidence type="ECO:0000313" key="1">
    <source>
        <dbReference type="EMBL" id="CAL1268213.1"/>
    </source>
</evidence>